<dbReference type="KEGG" id="sper:EW093_04240"/>
<organism evidence="19 20">
    <name type="scientific">Thiospirochaeta perfilievii</name>
    <dbReference type="NCBI Taxonomy" id="252967"/>
    <lineage>
        <taxon>Bacteria</taxon>
        <taxon>Pseudomonadati</taxon>
        <taxon>Spirochaetota</taxon>
        <taxon>Spirochaetia</taxon>
        <taxon>Spirochaetales</taxon>
        <taxon>Spirochaetaceae</taxon>
        <taxon>Thiospirochaeta</taxon>
    </lineage>
</organism>
<dbReference type="SMART" id="SM01329">
    <property type="entry name" value="Iso_dh"/>
    <property type="match status" value="1"/>
</dbReference>
<dbReference type="PROSITE" id="PS00470">
    <property type="entry name" value="IDH_IMDH"/>
    <property type="match status" value="1"/>
</dbReference>
<dbReference type="EC" id="1.1.1.42" evidence="4"/>
<evidence type="ECO:0000256" key="4">
    <source>
        <dbReference type="ARBA" id="ARBA00013013"/>
    </source>
</evidence>
<feature type="modified residue" description="Phosphoserine" evidence="17">
    <location>
        <position position="102"/>
    </location>
</feature>
<feature type="site" description="Critical for catalysis" evidence="16">
    <location>
        <position position="149"/>
    </location>
</feature>
<dbReference type="GO" id="GO:0006097">
    <property type="term" value="P:glyoxylate cycle"/>
    <property type="evidence" value="ECO:0007669"/>
    <property type="project" value="UniProtKB-KW"/>
</dbReference>
<keyword evidence="5" id="KW-0329">Glyoxylate bypass</keyword>
<feature type="modified residue" description="N6-acetyllysine" evidence="17">
    <location>
        <position position="131"/>
    </location>
</feature>
<feature type="binding site" evidence="13">
    <location>
        <position position="118"/>
    </location>
    <ligand>
        <name>D-threo-isocitrate</name>
        <dbReference type="ChEBI" id="CHEBI:15562"/>
    </ligand>
</feature>
<keyword evidence="20" id="KW-1185">Reference proteome</keyword>
<keyword evidence="7" id="KW-0479">Metal-binding</keyword>
<feature type="binding site" evidence="13">
    <location>
        <position position="102"/>
    </location>
    <ligand>
        <name>D-threo-isocitrate</name>
        <dbReference type="ChEBI" id="CHEBI:15562"/>
    </ligand>
</feature>
<comment type="similarity">
    <text evidence="2">Belongs to the isocitrate and isopropylmalate dehydrogenases family.</text>
</comment>
<evidence type="ECO:0000313" key="20">
    <source>
        <dbReference type="Proteomes" id="UP000323824"/>
    </source>
</evidence>
<feature type="site" description="Critical for catalysis" evidence="16">
    <location>
        <position position="216"/>
    </location>
</feature>
<dbReference type="InterPro" id="IPR004439">
    <property type="entry name" value="Isocitrate_DH_NADP_dimer_prok"/>
</dbReference>
<evidence type="ECO:0000256" key="11">
    <source>
        <dbReference type="ARBA" id="ARBA00023211"/>
    </source>
</evidence>
<dbReference type="GO" id="GO:0004450">
    <property type="term" value="F:isocitrate dehydrogenase (NADP+) activity"/>
    <property type="evidence" value="ECO:0007669"/>
    <property type="project" value="UniProtKB-EC"/>
</dbReference>
<dbReference type="RefSeq" id="WP_149567198.1">
    <property type="nucleotide sequence ID" value="NZ_CP035807.1"/>
</dbReference>
<dbReference type="Gene3D" id="3.40.718.10">
    <property type="entry name" value="Isopropylmalate Dehydrogenase"/>
    <property type="match status" value="1"/>
</dbReference>
<feature type="binding site" evidence="15">
    <location>
        <position position="285"/>
    </location>
    <ligand>
        <name>Mg(2+)</name>
        <dbReference type="ChEBI" id="CHEBI:18420"/>
    </ligand>
</feature>
<keyword evidence="6" id="KW-0816">Tricarboxylic acid cycle</keyword>
<keyword evidence="9 14" id="KW-0521">NADP</keyword>
<dbReference type="InterPro" id="IPR019818">
    <property type="entry name" value="IsoCit/isopropylmalate_DH_CS"/>
</dbReference>
<evidence type="ECO:0000256" key="8">
    <source>
        <dbReference type="ARBA" id="ARBA00022842"/>
    </source>
</evidence>
<reference evidence="19 20" key="2">
    <citation type="submission" date="2019-09" db="EMBL/GenBank/DDBJ databases">
        <title>Complete Genome Sequence and Methylome Analysis of free living Spirochaetas.</title>
        <authorList>
            <person name="Leshcheva N."/>
            <person name="Mikheeva N."/>
        </authorList>
    </citation>
    <scope>NUCLEOTIDE SEQUENCE [LARGE SCALE GENOMIC DNA]</scope>
    <source>
        <strain evidence="19 20">P</strain>
    </source>
</reference>
<dbReference type="SUPFAM" id="SSF53659">
    <property type="entry name" value="Isocitrate/Isopropylmalate dehydrogenase-like"/>
    <property type="match status" value="1"/>
</dbReference>
<evidence type="ECO:0000256" key="17">
    <source>
        <dbReference type="PIRSR" id="PIRSR604439-5"/>
    </source>
</evidence>
<evidence type="ECO:0000313" key="19">
    <source>
        <dbReference type="EMBL" id="QEN03941.1"/>
    </source>
</evidence>
<keyword evidence="11 15" id="KW-0464">Manganese</keyword>
<evidence type="ECO:0000259" key="18">
    <source>
        <dbReference type="SMART" id="SM01329"/>
    </source>
</evidence>
<accession>A0A5C1Q8V9</accession>
<comment type="cofactor">
    <cofactor evidence="1">
        <name>Mn(2+)</name>
        <dbReference type="ChEBI" id="CHEBI:29035"/>
    </cofactor>
</comment>
<comment type="subunit">
    <text evidence="3">Homodimer.</text>
</comment>
<feature type="binding site" evidence="13">
    <location>
        <position position="104"/>
    </location>
    <ligand>
        <name>D-threo-isocitrate</name>
        <dbReference type="ChEBI" id="CHEBI:15562"/>
    </ligand>
</feature>
<feature type="binding site" evidence="14">
    <location>
        <position position="332"/>
    </location>
    <ligand>
        <name>NADP(+)</name>
        <dbReference type="ChEBI" id="CHEBI:58349"/>
    </ligand>
</feature>
<protein>
    <recommendedName>
        <fullName evidence="4">isocitrate dehydrogenase (NADP(+))</fullName>
        <ecNumber evidence="4">1.1.1.42</ecNumber>
    </recommendedName>
</protein>
<name>A0A5C1Q8V9_9SPIO</name>
<evidence type="ECO:0000256" key="13">
    <source>
        <dbReference type="PIRSR" id="PIRSR604439-1"/>
    </source>
</evidence>
<evidence type="ECO:0000256" key="16">
    <source>
        <dbReference type="PIRSR" id="PIRSR604439-4"/>
    </source>
</evidence>
<evidence type="ECO:0000256" key="15">
    <source>
        <dbReference type="PIRSR" id="PIRSR604439-3"/>
    </source>
</evidence>
<evidence type="ECO:0000256" key="7">
    <source>
        <dbReference type="ARBA" id="ARBA00022723"/>
    </source>
</evidence>
<evidence type="ECO:0000256" key="5">
    <source>
        <dbReference type="ARBA" id="ARBA00022435"/>
    </source>
</evidence>
<dbReference type="Pfam" id="PF00180">
    <property type="entry name" value="Iso_dh"/>
    <property type="match status" value="1"/>
</dbReference>
<evidence type="ECO:0000256" key="9">
    <source>
        <dbReference type="ARBA" id="ARBA00022857"/>
    </source>
</evidence>
<dbReference type="AlphaFoldDB" id="A0A5C1Q8V9"/>
<keyword evidence="10" id="KW-0560">Oxidoreductase</keyword>
<dbReference type="GO" id="GO:0006099">
    <property type="term" value="P:tricarboxylic acid cycle"/>
    <property type="evidence" value="ECO:0007669"/>
    <property type="project" value="UniProtKB-KW"/>
</dbReference>
<comment type="cofactor">
    <cofactor evidence="15">
        <name>Mg(2+)</name>
        <dbReference type="ChEBI" id="CHEBI:18420"/>
    </cofactor>
    <cofactor evidence="15">
        <name>Mn(2+)</name>
        <dbReference type="ChEBI" id="CHEBI:29035"/>
    </cofactor>
    <text evidence="15">Binds 1 Mg(2+) or Mn(2+) ion per subunit.</text>
</comment>
<evidence type="ECO:0000256" key="10">
    <source>
        <dbReference type="ARBA" id="ARBA00023002"/>
    </source>
</evidence>
<evidence type="ECO:0000256" key="6">
    <source>
        <dbReference type="ARBA" id="ARBA00022532"/>
    </source>
</evidence>
<feature type="binding site" evidence="13">
    <location>
        <position position="108"/>
    </location>
    <ligand>
        <name>D-threo-isocitrate</name>
        <dbReference type="ChEBI" id="CHEBI:15562"/>
    </ligand>
</feature>
<evidence type="ECO:0000256" key="12">
    <source>
        <dbReference type="ARBA" id="ARBA00023554"/>
    </source>
</evidence>
<evidence type="ECO:0000256" key="1">
    <source>
        <dbReference type="ARBA" id="ARBA00001936"/>
    </source>
</evidence>
<feature type="domain" description="Isopropylmalate dehydrogenase-like" evidence="18">
    <location>
        <begin position="19"/>
        <end position="393"/>
    </location>
</feature>
<evidence type="ECO:0000256" key="2">
    <source>
        <dbReference type="ARBA" id="ARBA00007769"/>
    </source>
</evidence>
<proteinExistence type="inferred from homology"/>
<feature type="binding site" evidence="13">
    <location>
        <position position="142"/>
    </location>
    <ligand>
        <name>D-threo-isocitrate</name>
        <dbReference type="ChEBI" id="CHEBI:15562"/>
    </ligand>
</feature>
<reference evidence="19 20" key="1">
    <citation type="submission" date="2019-02" db="EMBL/GenBank/DDBJ databases">
        <authorList>
            <person name="Fomenkov A."/>
            <person name="Dubinina G."/>
            <person name="Grabovich M."/>
            <person name="Vincze T."/>
            <person name="Roberts R.J."/>
        </authorList>
    </citation>
    <scope>NUCLEOTIDE SEQUENCE [LARGE SCALE GENOMIC DNA]</scope>
    <source>
        <strain evidence="19 20">P</strain>
    </source>
</reference>
<dbReference type="OrthoDB" id="9806254at2"/>
<evidence type="ECO:0000256" key="3">
    <source>
        <dbReference type="ARBA" id="ARBA00011738"/>
    </source>
</evidence>
<comment type="catalytic activity">
    <reaction evidence="12">
        <text>D-threo-isocitrate + NADP(+) = 2-oxoglutarate + CO2 + NADPH</text>
        <dbReference type="Rhea" id="RHEA:19629"/>
        <dbReference type="ChEBI" id="CHEBI:15562"/>
        <dbReference type="ChEBI" id="CHEBI:16526"/>
        <dbReference type="ChEBI" id="CHEBI:16810"/>
        <dbReference type="ChEBI" id="CHEBI:57783"/>
        <dbReference type="ChEBI" id="CHEBI:58349"/>
        <dbReference type="EC" id="1.1.1.42"/>
    </reaction>
</comment>
<dbReference type="NCBIfam" id="NF005425">
    <property type="entry name" value="PRK07006.1"/>
    <property type="match status" value="1"/>
</dbReference>
<evidence type="ECO:0000256" key="14">
    <source>
        <dbReference type="PIRSR" id="PIRSR604439-2"/>
    </source>
</evidence>
<dbReference type="GO" id="GO:0051287">
    <property type="term" value="F:NAD binding"/>
    <property type="evidence" value="ECO:0007669"/>
    <property type="project" value="InterPro"/>
</dbReference>
<dbReference type="PANTHER" id="PTHR43504">
    <property type="entry name" value="ISOCITRATE DEHYDROGENASE [NADP]"/>
    <property type="match status" value="1"/>
</dbReference>
<feature type="modified residue" description="N6-succinyllysine" evidence="17">
    <location>
        <position position="89"/>
    </location>
</feature>
<dbReference type="Proteomes" id="UP000323824">
    <property type="component" value="Chromosome"/>
</dbReference>
<dbReference type="PANTHER" id="PTHR43504:SF1">
    <property type="entry name" value="ISOCITRATE DEHYDROGENASE [NADP]"/>
    <property type="match status" value="1"/>
</dbReference>
<dbReference type="EMBL" id="CP035807">
    <property type="protein sequence ID" value="QEN03941.1"/>
    <property type="molecule type" value="Genomic_DNA"/>
</dbReference>
<gene>
    <name evidence="19" type="ORF">EW093_04240</name>
</gene>
<sequence>MINRVKMVDGVLNVPDNPVIPYIEGDGIGCDIWQAAQSVFDAAVKKAYGNSKKIEWREVLAGGKAFDKTGQWLPQETEDSFKDYLIGIKGPLMTPVGGGIRSLNVTLRQNLDLFVCLRPVSYYSGIETPVKEPQKVDIVVFRENTEDVYAGFEVASDDPRVDKLKKFLKDEMDWDIKGETGLGIKPMSKESTERLVIEAIKFALKNKRKVVTLVHKGNIMKFTEGAFRNWGYEVALREFPNQVTKDPNDSSKLLINDCIADAFLQNILLKPEAYDVVATLNLNGDYCSDALAAQVGGIGISPGANINYHTGVAIFEATHGTAPDIAGKNMANPSSIILSGKMMFEYMGWQEAANLIEKGVSTTISSKRVTGDLASMMSGDPETLGTNEYAKLIIQNM</sequence>
<keyword evidence="8 15" id="KW-0460">Magnesium</keyword>
<dbReference type="InterPro" id="IPR024084">
    <property type="entry name" value="IsoPropMal-DH-like_dom"/>
</dbReference>
<dbReference type="GO" id="GO:0000287">
    <property type="term" value="F:magnesium ion binding"/>
    <property type="evidence" value="ECO:0007669"/>
    <property type="project" value="InterPro"/>
</dbReference>